<organism evidence="10 11">
    <name type="scientific">Azospirillum isscasi</name>
    <dbReference type="NCBI Taxonomy" id="3053926"/>
    <lineage>
        <taxon>Bacteria</taxon>
        <taxon>Pseudomonadati</taxon>
        <taxon>Pseudomonadota</taxon>
        <taxon>Alphaproteobacteria</taxon>
        <taxon>Rhodospirillales</taxon>
        <taxon>Azospirillaceae</taxon>
        <taxon>Azospirillum</taxon>
    </lineage>
</organism>
<proteinExistence type="predicted"/>
<evidence type="ECO:0000256" key="3">
    <source>
        <dbReference type="ARBA" id="ARBA00022741"/>
    </source>
</evidence>
<feature type="transmembrane region" description="Helical" evidence="7">
    <location>
        <begin position="24"/>
        <end position="46"/>
    </location>
</feature>
<comment type="caution">
    <text evidence="10">The sequence shown here is derived from an EMBL/GenBank/DDBJ whole genome shotgun (WGS) entry which is preliminary data.</text>
</comment>
<feature type="domain" description="ABC transmembrane type-1" evidence="9">
    <location>
        <begin position="25"/>
        <end position="294"/>
    </location>
</feature>
<dbReference type="RefSeq" id="WP_306706994.1">
    <property type="nucleotide sequence ID" value="NZ_JAUJFI010000058.1"/>
</dbReference>
<feature type="transmembrane region" description="Helical" evidence="7">
    <location>
        <begin position="237"/>
        <end position="256"/>
    </location>
</feature>
<dbReference type="CDD" id="cd03228">
    <property type="entry name" value="ABCC_MRP_Like"/>
    <property type="match status" value="1"/>
</dbReference>
<feature type="transmembrane region" description="Helical" evidence="7">
    <location>
        <begin position="151"/>
        <end position="169"/>
    </location>
</feature>
<comment type="subcellular location">
    <subcellularLocation>
        <location evidence="1">Cell membrane</location>
        <topology evidence="1">Multi-pass membrane protein</topology>
    </subcellularLocation>
</comment>
<evidence type="ECO:0000259" key="8">
    <source>
        <dbReference type="PROSITE" id="PS50893"/>
    </source>
</evidence>
<sequence length="550" mass="59883">MSGERTGAPLLRFLGITPGVRRKILLVAAASGVSNAMLLMVTNTAAVQGGGFFDLVAFIGLFALYAIGFRACFNRVTVLFEDAVERTRLRIAGKLRSLDLMGLNRMDSTAVYNRLTQQTAVISDAAGVLAASLQSAALVVFTAAYLASVSLPAFVLAVLVIGGGLLAYFRRSAEVNARMREASAHEMAFFDSIGDLIGGFKELKLNQGRSDALMARIAEAATAVRGLRIRTADLFNANYIFAYSLFYALLGVLVFIGPQYQPGSGADIMRLTAIVLFVIGPTSTVVAGIPAWAKATMAAGDIHGLEAELDRLTRHPQPETPPETPSPAPAPAFSTIELRGVDFQYRGGAETFEVGPLDLTIDRGEILFITGGNGSGKSTLLKLLCALYHPDAGQILLDGRPVGPEGVPAYRALFSAIFTDFYLFRTLDGADAIDPATVDSLLQLMRIDGKTRFEEQRFSTLDLSTGQRKRLALVVALLENRPVMIFDEWAADQDPEFRRYFYETLLPSLKRQGKTVIAVTHDEHFLHHADRLVKMEYGRIEPYRLHSHAE</sequence>
<dbReference type="Pfam" id="PF00005">
    <property type="entry name" value="ABC_tran"/>
    <property type="match status" value="1"/>
</dbReference>
<dbReference type="NCBIfam" id="TIGR01194">
    <property type="entry name" value="cyc_pep_trnsptr"/>
    <property type="match status" value="1"/>
</dbReference>
<protein>
    <submittedName>
        <fullName evidence="10">Cyclic peptide export ABC transporter</fullName>
    </submittedName>
</protein>
<feature type="domain" description="ABC transporter" evidence="8">
    <location>
        <begin position="338"/>
        <end position="549"/>
    </location>
</feature>
<dbReference type="InterPro" id="IPR039421">
    <property type="entry name" value="Type_1_exporter"/>
</dbReference>
<evidence type="ECO:0000256" key="6">
    <source>
        <dbReference type="ARBA" id="ARBA00023136"/>
    </source>
</evidence>
<keyword evidence="4" id="KW-0067">ATP-binding</keyword>
<dbReference type="InterPro" id="IPR027417">
    <property type="entry name" value="P-loop_NTPase"/>
</dbReference>
<feature type="transmembrane region" description="Helical" evidence="7">
    <location>
        <begin position="268"/>
        <end position="293"/>
    </location>
</feature>
<keyword evidence="3" id="KW-0547">Nucleotide-binding</keyword>
<keyword evidence="5 7" id="KW-1133">Transmembrane helix</keyword>
<dbReference type="Proteomes" id="UP001227317">
    <property type="component" value="Unassembled WGS sequence"/>
</dbReference>
<evidence type="ECO:0000256" key="4">
    <source>
        <dbReference type="ARBA" id="ARBA00022840"/>
    </source>
</evidence>
<dbReference type="Gene3D" id="3.40.50.300">
    <property type="entry name" value="P-loop containing nucleotide triphosphate hydrolases"/>
    <property type="match status" value="1"/>
</dbReference>
<evidence type="ECO:0000313" key="11">
    <source>
        <dbReference type="Proteomes" id="UP001227317"/>
    </source>
</evidence>
<evidence type="ECO:0000259" key="9">
    <source>
        <dbReference type="PROSITE" id="PS50929"/>
    </source>
</evidence>
<dbReference type="SUPFAM" id="SSF52540">
    <property type="entry name" value="P-loop containing nucleoside triphosphate hydrolases"/>
    <property type="match status" value="1"/>
</dbReference>
<dbReference type="InterPro" id="IPR005898">
    <property type="entry name" value="Cyc_pep_transpt_SyrD/YojI"/>
</dbReference>
<keyword evidence="6 7" id="KW-0472">Membrane</keyword>
<dbReference type="Gene3D" id="1.20.1560.10">
    <property type="entry name" value="ABC transporter type 1, transmembrane domain"/>
    <property type="match status" value="1"/>
</dbReference>
<keyword evidence="2 7" id="KW-0812">Transmembrane</keyword>
<dbReference type="EMBL" id="JAUJFI010000058">
    <property type="protein sequence ID" value="MDQ2103730.1"/>
    <property type="molecule type" value="Genomic_DNA"/>
</dbReference>
<dbReference type="PROSITE" id="PS50893">
    <property type="entry name" value="ABC_TRANSPORTER_2"/>
    <property type="match status" value="1"/>
</dbReference>
<name>A0ABU0WHQ0_9PROT</name>
<evidence type="ECO:0000256" key="7">
    <source>
        <dbReference type="SAM" id="Phobius"/>
    </source>
</evidence>
<gene>
    <name evidence="10" type="ORF">QSG27_13600</name>
</gene>
<evidence type="ECO:0000256" key="1">
    <source>
        <dbReference type="ARBA" id="ARBA00004651"/>
    </source>
</evidence>
<dbReference type="PANTHER" id="PTHR24221">
    <property type="entry name" value="ATP-BINDING CASSETTE SUB-FAMILY B"/>
    <property type="match status" value="1"/>
</dbReference>
<dbReference type="PROSITE" id="PS50929">
    <property type="entry name" value="ABC_TM1F"/>
    <property type="match status" value="1"/>
</dbReference>
<accession>A0ABU0WHQ0</accession>
<feature type="transmembrane region" description="Helical" evidence="7">
    <location>
        <begin position="52"/>
        <end position="73"/>
    </location>
</feature>
<dbReference type="InterPro" id="IPR011527">
    <property type="entry name" value="ABC1_TM_dom"/>
</dbReference>
<dbReference type="SUPFAM" id="SSF90123">
    <property type="entry name" value="ABC transporter transmembrane region"/>
    <property type="match status" value="1"/>
</dbReference>
<reference evidence="10 11" key="1">
    <citation type="submission" date="2023-06" db="EMBL/GenBank/DDBJ databases">
        <title>Azospirillum isscasensis sp.nov, a bacterium isolated from rhizosphere soil of rice.</title>
        <authorList>
            <person name="Wang H."/>
        </authorList>
    </citation>
    <scope>NUCLEOTIDE SEQUENCE [LARGE SCALE GENOMIC DNA]</scope>
    <source>
        <strain evidence="10 11">C340-1</strain>
    </source>
</reference>
<evidence type="ECO:0000256" key="2">
    <source>
        <dbReference type="ARBA" id="ARBA00022692"/>
    </source>
</evidence>
<feature type="transmembrane region" description="Helical" evidence="7">
    <location>
        <begin position="121"/>
        <end position="145"/>
    </location>
</feature>
<evidence type="ECO:0000313" key="10">
    <source>
        <dbReference type="EMBL" id="MDQ2103730.1"/>
    </source>
</evidence>
<keyword evidence="11" id="KW-1185">Reference proteome</keyword>
<evidence type="ECO:0000256" key="5">
    <source>
        <dbReference type="ARBA" id="ARBA00022989"/>
    </source>
</evidence>
<dbReference type="InterPro" id="IPR003439">
    <property type="entry name" value="ABC_transporter-like_ATP-bd"/>
</dbReference>
<dbReference type="PANTHER" id="PTHR24221:SF654">
    <property type="entry name" value="ATP-BINDING CASSETTE SUB-FAMILY B MEMBER 6"/>
    <property type="match status" value="1"/>
</dbReference>
<dbReference type="InterPro" id="IPR003593">
    <property type="entry name" value="AAA+_ATPase"/>
</dbReference>
<dbReference type="SMART" id="SM00382">
    <property type="entry name" value="AAA"/>
    <property type="match status" value="1"/>
</dbReference>
<dbReference type="InterPro" id="IPR036640">
    <property type="entry name" value="ABC1_TM_sf"/>
</dbReference>